<evidence type="ECO:0000256" key="2">
    <source>
        <dbReference type="SAM" id="Phobius"/>
    </source>
</evidence>
<feature type="domain" description="Signal transduction histidine kinase internal region" evidence="4">
    <location>
        <begin position="459"/>
        <end position="531"/>
    </location>
</feature>
<proteinExistence type="predicted"/>
<dbReference type="PANTHER" id="PTHR34220">
    <property type="entry name" value="SENSOR HISTIDINE KINASE YPDA"/>
    <property type="match status" value="1"/>
</dbReference>
<dbReference type="InterPro" id="IPR036890">
    <property type="entry name" value="HATPase_C_sf"/>
</dbReference>
<dbReference type="Proteomes" id="UP000093186">
    <property type="component" value="Unassembled WGS sequence"/>
</dbReference>
<dbReference type="InterPro" id="IPR011110">
    <property type="entry name" value="Reg_prop"/>
</dbReference>
<evidence type="ECO:0000313" key="6">
    <source>
        <dbReference type="EMBL" id="OCK44409.1"/>
    </source>
</evidence>
<evidence type="ECO:0000256" key="1">
    <source>
        <dbReference type="SAM" id="Coils"/>
    </source>
</evidence>
<dbReference type="AlphaFoldDB" id="A0A1B9Y3T4"/>
<feature type="signal peptide" evidence="3">
    <location>
        <begin position="1"/>
        <end position="21"/>
    </location>
</feature>
<dbReference type="InterPro" id="IPR011123">
    <property type="entry name" value="Y_Y_Y"/>
</dbReference>
<dbReference type="Pfam" id="PF07495">
    <property type="entry name" value="Y_Y_Y"/>
    <property type="match status" value="1"/>
</dbReference>
<dbReference type="SUPFAM" id="SSF63829">
    <property type="entry name" value="Calcium-dependent phosphotriesterase"/>
    <property type="match status" value="1"/>
</dbReference>
<keyword evidence="2" id="KW-0472">Membrane</keyword>
<evidence type="ECO:0008006" key="8">
    <source>
        <dbReference type="Google" id="ProtNLM"/>
    </source>
</evidence>
<dbReference type="GO" id="GO:0000155">
    <property type="term" value="F:phosphorelay sensor kinase activity"/>
    <property type="evidence" value="ECO:0007669"/>
    <property type="project" value="InterPro"/>
</dbReference>
<dbReference type="Gene3D" id="2.130.10.10">
    <property type="entry name" value="YVTN repeat-like/Quinoprotein amine dehydrogenase"/>
    <property type="match status" value="1"/>
</dbReference>
<gene>
    <name evidence="6" type="ORF">BA195_06970</name>
</gene>
<evidence type="ECO:0000256" key="3">
    <source>
        <dbReference type="SAM" id="SignalP"/>
    </source>
</evidence>
<dbReference type="InterPro" id="IPR013783">
    <property type="entry name" value="Ig-like_fold"/>
</dbReference>
<dbReference type="STRING" id="447689.BA195_06970"/>
<organism evidence="6 7">
    <name type="scientific">Tenacibaculum soleae</name>
    <dbReference type="NCBI Taxonomy" id="447689"/>
    <lineage>
        <taxon>Bacteria</taxon>
        <taxon>Pseudomonadati</taxon>
        <taxon>Bacteroidota</taxon>
        <taxon>Flavobacteriia</taxon>
        <taxon>Flavobacteriales</taxon>
        <taxon>Flavobacteriaceae</taxon>
        <taxon>Tenacibaculum</taxon>
    </lineage>
</organism>
<evidence type="ECO:0000259" key="4">
    <source>
        <dbReference type="Pfam" id="PF06580"/>
    </source>
</evidence>
<protein>
    <recommendedName>
        <fullName evidence="8">Signal transduction histidine kinase internal region domain-containing protein</fullName>
    </recommendedName>
</protein>
<keyword evidence="3" id="KW-0732">Signal</keyword>
<dbReference type="RefSeq" id="WP_068703755.1">
    <property type="nucleotide sequence ID" value="NZ_JAUOSW010000010.1"/>
</dbReference>
<feature type="domain" description="Two component regulator three Y" evidence="5">
    <location>
        <begin position="350"/>
        <end position="392"/>
    </location>
</feature>
<dbReference type="InterPro" id="IPR010559">
    <property type="entry name" value="Sig_transdc_His_kin_internal"/>
</dbReference>
<comment type="caution">
    <text evidence="6">The sequence shown here is derived from an EMBL/GenBank/DDBJ whole genome shotgun (WGS) entry which is preliminary data.</text>
</comment>
<reference evidence="6 7" key="1">
    <citation type="submission" date="2016-06" db="EMBL/GenBank/DDBJ databases">
        <title>Draft Genome Sequence of Tenacibaculum soleae UCD-KL19.</title>
        <authorList>
            <person name="Eisen J.A."/>
            <person name="Coil D.A."/>
            <person name="Lujan K.M."/>
        </authorList>
    </citation>
    <scope>NUCLEOTIDE SEQUENCE [LARGE SCALE GENOMIC DNA]</scope>
    <source>
        <strain evidence="6 7">UCD-KL19</strain>
    </source>
</reference>
<feature type="transmembrane region" description="Helical" evidence="2">
    <location>
        <begin position="414"/>
        <end position="435"/>
    </location>
</feature>
<sequence>MKFLNYLFFLFFTTIATQTIAQLNIFKNYNLKDGLPSLNIIDITQDNDGYLWFASNKGITRFDGIDFINYKNKLAANNTTTIAATKNSLYIGTNNGLSIKNNNDFYNFEDKKINCILTTPKHTFLGTEKGILRVREDFLSNIRTNFQIDLNTINDLKFNGEFYWVATNKALWKLDNLINPTLLKRIDLDHYTAILFDENKTIATTYNNGVKLIVNDTIKTTIGSIRSTTNIKNINNQFWVISKNEGIEIFDKNLLFVKNINKYNTLKTNRIHTVFQDQQKNIWIATKNQGVYKLKSKTTLKSKPVITFQNIEIVYKSLDSININKYNKTLPLKPTENHISFTYKTVNINAPKNILYRYKLNNKYSNWTNKNTVDFPYLNPGNYTFTVQSKISKTISKPIQFHFFIDTPIHQKKWFKLSLIAFVALFISTLLYTYIKRIRAKNKAKIDKLKLENHLLSLEQKALQLQMNPHFIFNVLNGIKALGNNGKIKELNTTVGKFATLLRGILHNSRQEEINLSEEITILKNYIELEQQMSLHSFEYEINTTLNLNAEEVLVPPMLIQPFIENSIKHGINTIKNGKIIVNFYSKKSFLHCCIIDNGIGIHQSKKQQNSKQHNSLAISITKERIKSIAKKSTFNAHEIKEKDSIIGTKIEFKIPLKTDF</sequence>
<dbReference type="EMBL" id="MAKX01000001">
    <property type="protein sequence ID" value="OCK44409.1"/>
    <property type="molecule type" value="Genomic_DNA"/>
</dbReference>
<feature type="chain" id="PRO_5008640152" description="Signal transduction histidine kinase internal region domain-containing protein" evidence="3">
    <location>
        <begin position="22"/>
        <end position="661"/>
    </location>
</feature>
<accession>A0A1B9Y3T4</accession>
<evidence type="ECO:0000313" key="7">
    <source>
        <dbReference type="Proteomes" id="UP000093186"/>
    </source>
</evidence>
<dbReference type="GO" id="GO:0016020">
    <property type="term" value="C:membrane"/>
    <property type="evidence" value="ECO:0007669"/>
    <property type="project" value="InterPro"/>
</dbReference>
<feature type="coiled-coil region" evidence="1">
    <location>
        <begin position="441"/>
        <end position="468"/>
    </location>
</feature>
<dbReference type="Pfam" id="PF06580">
    <property type="entry name" value="His_kinase"/>
    <property type="match status" value="1"/>
</dbReference>
<dbReference type="SUPFAM" id="SSF55874">
    <property type="entry name" value="ATPase domain of HSP90 chaperone/DNA topoisomerase II/histidine kinase"/>
    <property type="match status" value="1"/>
</dbReference>
<dbReference type="PANTHER" id="PTHR34220:SF7">
    <property type="entry name" value="SENSOR HISTIDINE KINASE YPDA"/>
    <property type="match status" value="1"/>
</dbReference>
<keyword evidence="1" id="KW-0175">Coiled coil</keyword>
<dbReference type="InterPro" id="IPR015943">
    <property type="entry name" value="WD40/YVTN_repeat-like_dom_sf"/>
</dbReference>
<keyword evidence="2" id="KW-0812">Transmembrane</keyword>
<dbReference type="Pfam" id="PF07494">
    <property type="entry name" value="Reg_prop"/>
    <property type="match status" value="2"/>
</dbReference>
<keyword evidence="2" id="KW-1133">Transmembrane helix</keyword>
<evidence type="ECO:0000259" key="5">
    <source>
        <dbReference type="Pfam" id="PF07495"/>
    </source>
</evidence>
<dbReference type="InterPro" id="IPR050640">
    <property type="entry name" value="Bact_2-comp_sensor_kinase"/>
</dbReference>
<dbReference type="Gene3D" id="3.30.565.10">
    <property type="entry name" value="Histidine kinase-like ATPase, C-terminal domain"/>
    <property type="match status" value="1"/>
</dbReference>
<dbReference type="Gene3D" id="2.60.40.10">
    <property type="entry name" value="Immunoglobulins"/>
    <property type="match status" value="1"/>
</dbReference>
<keyword evidence="7" id="KW-1185">Reference proteome</keyword>
<name>A0A1B9Y3T4_9FLAO</name>